<dbReference type="SUPFAM" id="SSF53927">
    <property type="entry name" value="Cytidine deaminase-like"/>
    <property type="match status" value="1"/>
</dbReference>
<dbReference type="GO" id="GO:0008835">
    <property type="term" value="F:diaminohydroxyphosphoribosylaminopyrimidine deaminase activity"/>
    <property type="evidence" value="ECO:0007669"/>
    <property type="project" value="UniProtKB-EC"/>
</dbReference>
<dbReference type="Gene3D" id="3.40.140.10">
    <property type="entry name" value="Cytidine Deaminase, domain 2"/>
    <property type="match status" value="1"/>
</dbReference>
<feature type="binding site" evidence="19">
    <location>
        <position position="250"/>
    </location>
    <ligand>
        <name>substrate</name>
    </ligand>
</feature>
<comment type="similarity">
    <text evidence="4">In the N-terminal section; belongs to the cytidine and deoxycytidylate deaminase family.</text>
</comment>
<accession>W8Y7Z8</accession>
<dbReference type="CDD" id="cd01284">
    <property type="entry name" value="Riboflavin_deaminase-reductase"/>
    <property type="match status" value="1"/>
</dbReference>
<evidence type="ECO:0000256" key="3">
    <source>
        <dbReference type="ARBA" id="ARBA00004910"/>
    </source>
</evidence>
<feature type="binding site" evidence="20">
    <location>
        <position position="130"/>
    </location>
    <ligand>
        <name>Zn(2+)</name>
        <dbReference type="ChEBI" id="CHEBI:29105"/>
        <note>catalytic</note>
    </ligand>
</feature>
<dbReference type="InterPro" id="IPR004794">
    <property type="entry name" value="Eubact_RibD"/>
</dbReference>
<dbReference type="SUPFAM" id="SSF53597">
    <property type="entry name" value="Dihydrofolate reductase-like"/>
    <property type="match status" value="1"/>
</dbReference>
<keyword evidence="10 20" id="KW-0479">Metal-binding</keyword>
<organism evidence="22">
    <name type="scientific">Bacillus thuringiensis DB27</name>
    <dbReference type="NCBI Taxonomy" id="1431339"/>
    <lineage>
        <taxon>Bacteria</taxon>
        <taxon>Bacillati</taxon>
        <taxon>Bacillota</taxon>
        <taxon>Bacilli</taxon>
        <taxon>Bacillales</taxon>
        <taxon>Bacillaceae</taxon>
        <taxon>Bacillus</taxon>
        <taxon>Bacillus cereus group</taxon>
    </lineage>
</organism>
<evidence type="ECO:0000256" key="2">
    <source>
        <dbReference type="ARBA" id="ARBA00004882"/>
    </source>
</evidence>
<dbReference type="InterPro" id="IPR002125">
    <property type="entry name" value="CMP_dCMP_dom"/>
</dbReference>
<dbReference type="PROSITE" id="PS51747">
    <property type="entry name" value="CYT_DCMP_DEAMINASES_2"/>
    <property type="match status" value="1"/>
</dbReference>
<feature type="binding site" evidence="19">
    <location>
        <position position="242"/>
    </location>
    <ligand>
        <name>NADP(+)</name>
        <dbReference type="ChEBI" id="CHEBI:58349"/>
    </ligand>
</feature>
<dbReference type="EC" id="1.1.1.193" evidence="7"/>
<feature type="binding site" evidence="19">
    <location>
        <position position="268"/>
    </location>
    <ligand>
        <name>NADP(+)</name>
        <dbReference type="ChEBI" id="CHEBI:58349"/>
    </ligand>
</feature>
<evidence type="ECO:0000256" key="4">
    <source>
        <dbReference type="ARBA" id="ARBA00005259"/>
    </source>
</evidence>
<dbReference type="EC" id="3.5.4.26" evidence="6"/>
<dbReference type="InterPro" id="IPR011549">
    <property type="entry name" value="RibD_C"/>
</dbReference>
<evidence type="ECO:0000256" key="17">
    <source>
        <dbReference type="ARBA" id="ARBA00049886"/>
    </source>
</evidence>
<dbReference type="HOGENOM" id="CLU_036590_1_2_9"/>
<feature type="binding site" evidence="19">
    <location>
        <position position="200"/>
    </location>
    <ligand>
        <name>NADP(+)</name>
        <dbReference type="ChEBI" id="CHEBI:58349"/>
    </ligand>
</feature>
<evidence type="ECO:0000256" key="12">
    <source>
        <dbReference type="ARBA" id="ARBA00022833"/>
    </source>
</evidence>
<dbReference type="PROSITE" id="PS00903">
    <property type="entry name" value="CYT_DCMP_DEAMINASES_1"/>
    <property type="match status" value="1"/>
</dbReference>
<dbReference type="Gene3D" id="3.40.430.10">
    <property type="entry name" value="Dihydrofolate Reductase, subunit A"/>
    <property type="match status" value="1"/>
</dbReference>
<reference evidence="22" key="2">
    <citation type="submission" date="2014-01" db="EMBL/GenBank/DDBJ databases">
        <authorList>
            <person name="Aslett M."/>
        </authorList>
    </citation>
    <scope>NUCLEOTIDE SEQUENCE [LARGE SCALE GENOMIC DNA]</scope>
    <source>
        <strain evidence="22">DB27</strain>
    </source>
</reference>
<sequence>MQKYQLSLGFFSMLSYSNYISRNHVSQTPRILNPWGFLIFLGEVKKMTDQEYMRIALQLAEGTSGQTSPNPMVGAVVVKDGNIVGMGAHLRAGEEHAEVHALQMAGQNAKDATVYVTLEPCSHFGKTPPCCELLIEKGVKRVVIATLDCNPLVSGNGKRRLEEARIEVTTGVLEAEAVLLNRYFFHYMKTKRPFVTIKTAMSLDGKTATVTGESKWITGEEARADVHQYRHIHDAILVGVNTVIADNPHLTTRIPNGGKHPIRVVLDTHLRTPPSSHVITDGLAPTWIIVGKDVKKEKISSYESKNIAIFQMETKHIEIEDLLSFLGEKQILSLFVEGGQSIHASFLKTNNFNEIVTYISPKLIGGKDAPTLFGGNGFSKLQDALSLKIQEMKQIGDDIKIVANARNEVTECLQEL</sequence>
<evidence type="ECO:0000256" key="13">
    <source>
        <dbReference type="ARBA" id="ARBA00022857"/>
    </source>
</evidence>
<feature type="binding site" evidence="19">
    <location>
        <position position="337"/>
    </location>
    <ligand>
        <name>substrate</name>
    </ligand>
</feature>
<dbReference type="PANTHER" id="PTHR38011:SF7">
    <property type="entry name" value="2,5-DIAMINO-6-RIBOSYLAMINO-4(3H)-PYRIMIDINONE 5'-PHOSPHATE REDUCTASE"/>
    <property type="match status" value="1"/>
</dbReference>
<comment type="catalytic activity">
    <reaction evidence="17">
        <text>2,5-diamino-6-hydroxy-4-(5-phosphoribosylamino)-pyrimidine + H2O + H(+) = 5-amino-6-(5-phospho-D-ribosylamino)uracil + NH4(+)</text>
        <dbReference type="Rhea" id="RHEA:21868"/>
        <dbReference type="ChEBI" id="CHEBI:15377"/>
        <dbReference type="ChEBI" id="CHEBI:15378"/>
        <dbReference type="ChEBI" id="CHEBI:28938"/>
        <dbReference type="ChEBI" id="CHEBI:58453"/>
        <dbReference type="ChEBI" id="CHEBI:58614"/>
        <dbReference type="EC" id="3.5.4.26"/>
    </reaction>
</comment>
<evidence type="ECO:0000256" key="6">
    <source>
        <dbReference type="ARBA" id="ARBA00012766"/>
    </source>
</evidence>
<comment type="catalytic activity">
    <reaction evidence="16">
        <text>5-amino-6-(5-phospho-D-ribitylamino)uracil + NADP(+) = 5-amino-6-(5-phospho-D-ribosylamino)uracil + NADPH + H(+)</text>
        <dbReference type="Rhea" id="RHEA:17845"/>
        <dbReference type="ChEBI" id="CHEBI:15378"/>
        <dbReference type="ChEBI" id="CHEBI:57783"/>
        <dbReference type="ChEBI" id="CHEBI:58349"/>
        <dbReference type="ChEBI" id="CHEBI:58421"/>
        <dbReference type="ChEBI" id="CHEBI:58453"/>
        <dbReference type="EC" id="1.1.1.193"/>
    </reaction>
</comment>
<feature type="binding site" evidence="19">
    <location>
        <position position="246"/>
    </location>
    <ligand>
        <name>NADP(+)</name>
        <dbReference type="ChEBI" id="CHEBI:58349"/>
    </ligand>
</feature>
<protein>
    <recommendedName>
        <fullName evidence="8">Riboflavin biosynthesis protein RibD</fullName>
        <ecNumber evidence="7">1.1.1.193</ecNumber>
        <ecNumber evidence="6">3.5.4.26</ecNumber>
    </recommendedName>
</protein>
<keyword evidence="14" id="KW-0560">Oxidoreductase</keyword>
<dbReference type="InterPro" id="IPR050765">
    <property type="entry name" value="Riboflavin_Biosynth_HTPR"/>
</dbReference>
<dbReference type="Proteomes" id="UP000030682">
    <property type="component" value="Unassembled WGS sequence"/>
</dbReference>
<feature type="binding site" evidence="19">
    <location>
        <position position="253"/>
    </location>
    <ligand>
        <name>substrate</name>
    </ligand>
</feature>
<dbReference type="GO" id="GO:0008703">
    <property type="term" value="F:5-amino-6-(5-phosphoribosylamino)uracil reductase activity"/>
    <property type="evidence" value="ECO:0007669"/>
    <property type="project" value="UniProtKB-EC"/>
</dbReference>
<comment type="function">
    <text evidence="1">Converts 2,5-diamino-6-(ribosylamino)-4(3h)-pyrimidinone 5'-phosphate into 5-amino-6-(ribosylamino)-2,4(1h,3h)-pyrimidinedione 5'-phosphate.</text>
</comment>
<gene>
    <name evidence="22" type="ORF">BTDB27_003971</name>
</gene>
<dbReference type="PANTHER" id="PTHR38011">
    <property type="entry name" value="DIHYDROFOLATE REDUCTASE FAMILY PROTEIN (AFU_ORTHOLOGUE AFUA_8G06820)"/>
    <property type="match status" value="1"/>
</dbReference>
<feature type="binding site" evidence="19">
    <location>
        <position position="230"/>
    </location>
    <ligand>
        <name>substrate</name>
    </ligand>
</feature>
<dbReference type="GO" id="GO:0050661">
    <property type="term" value="F:NADP binding"/>
    <property type="evidence" value="ECO:0007669"/>
    <property type="project" value="InterPro"/>
</dbReference>
<feature type="binding site" evidence="19">
    <location>
        <position position="216"/>
    </location>
    <ligand>
        <name>NADP(+)</name>
        <dbReference type="ChEBI" id="CHEBI:58349"/>
    </ligand>
</feature>
<evidence type="ECO:0000256" key="8">
    <source>
        <dbReference type="ARBA" id="ARBA00019930"/>
    </source>
</evidence>
<feature type="domain" description="CMP/dCMP-type deaminase" evidence="21">
    <location>
        <begin position="47"/>
        <end position="168"/>
    </location>
</feature>
<dbReference type="InterPro" id="IPR016193">
    <property type="entry name" value="Cytidine_deaminase-like"/>
</dbReference>
<dbReference type="AlphaFoldDB" id="W8Y7Z8"/>
<dbReference type="NCBIfam" id="TIGR00227">
    <property type="entry name" value="ribD_Cterm"/>
    <property type="match status" value="1"/>
</dbReference>
<dbReference type="FunFam" id="3.40.140.10:FF:000025">
    <property type="entry name" value="Riboflavin biosynthesis protein RibD"/>
    <property type="match status" value="1"/>
</dbReference>
<evidence type="ECO:0000256" key="20">
    <source>
        <dbReference type="PIRSR" id="PIRSR006769-3"/>
    </source>
</evidence>
<reference evidence="22" key="1">
    <citation type="submission" date="2014-01" db="EMBL/GenBank/DDBJ databases">
        <title>Draft genome sequence of highly nematicidal Bacillus thuringiensis DB27.</title>
        <authorList>
            <person name="Iatsenko I."/>
            <person name="Pickard D."/>
            <person name="Corton C."/>
            <person name="Dougan G."/>
            <person name="Sommer R.J."/>
        </authorList>
    </citation>
    <scope>NUCLEOTIDE SEQUENCE [LARGE SCALE GENOMIC DNA]</scope>
    <source>
        <strain evidence="22">DB27</strain>
    </source>
</reference>
<dbReference type="PIRSF" id="PIRSF006769">
    <property type="entry name" value="RibD"/>
    <property type="match status" value="1"/>
</dbReference>
<keyword evidence="12 20" id="KW-0862">Zinc</keyword>
<dbReference type="GO" id="GO:0008270">
    <property type="term" value="F:zinc ion binding"/>
    <property type="evidence" value="ECO:0007669"/>
    <property type="project" value="InterPro"/>
</dbReference>
<keyword evidence="11" id="KW-0378">Hydrolase</keyword>
<comment type="cofactor">
    <cofactor evidence="20">
        <name>Zn(2+)</name>
        <dbReference type="ChEBI" id="CHEBI:29105"/>
    </cofactor>
    <text evidence="20">Binds 1 zinc ion.</text>
</comment>
<keyword evidence="15" id="KW-0511">Multifunctional enzyme</keyword>
<evidence type="ECO:0000256" key="10">
    <source>
        <dbReference type="ARBA" id="ARBA00022723"/>
    </source>
</evidence>
<dbReference type="GO" id="GO:0009231">
    <property type="term" value="P:riboflavin biosynthetic process"/>
    <property type="evidence" value="ECO:0007669"/>
    <property type="project" value="UniProtKB-UniPathway"/>
</dbReference>
<evidence type="ECO:0000256" key="5">
    <source>
        <dbReference type="ARBA" id="ARBA00007417"/>
    </source>
</evidence>
<dbReference type="InterPro" id="IPR002734">
    <property type="entry name" value="RibDG_C"/>
</dbReference>
<evidence type="ECO:0000256" key="9">
    <source>
        <dbReference type="ARBA" id="ARBA00022619"/>
    </source>
</evidence>
<dbReference type="Pfam" id="PF01872">
    <property type="entry name" value="RibD_C"/>
    <property type="match status" value="1"/>
</dbReference>
<evidence type="ECO:0000256" key="14">
    <source>
        <dbReference type="ARBA" id="ARBA00023002"/>
    </source>
</evidence>
<keyword evidence="9" id="KW-0686">Riboflavin biosynthesis</keyword>
<evidence type="ECO:0000256" key="11">
    <source>
        <dbReference type="ARBA" id="ARBA00022801"/>
    </source>
</evidence>
<name>W8Y7Z8_BACTU</name>
<keyword evidence="13 19" id="KW-0521">NADP</keyword>
<proteinExistence type="inferred from homology"/>
<evidence type="ECO:0000256" key="18">
    <source>
        <dbReference type="PIRSR" id="PIRSR006769-1"/>
    </source>
</evidence>
<feature type="binding site" evidence="19">
    <location>
        <begin position="339"/>
        <end position="345"/>
    </location>
    <ligand>
        <name>NADP(+)</name>
        <dbReference type="ChEBI" id="CHEBI:58349"/>
    </ligand>
</feature>
<evidence type="ECO:0000256" key="16">
    <source>
        <dbReference type="ARBA" id="ARBA00049861"/>
    </source>
</evidence>
<comment type="pathway">
    <text evidence="3">Cofactor biosynthesis; riboflavin biosynthesis; 5-amino-6-(D-ribitylamino)uracil from GTP: step 3/4.</text>
</comment>
<comment type="pathway">
    <text evidence="2">Cofactor biosynthesis; riboflavin biosynthesis; 5-amino-6-(D-ribitylamino)uracil from GTP: step 2/4.</text>
</comment>
<comment type="similarity">
    <text evidence="5">In the C-terminal section; belongs to the HTP reductase family.</text>
</comment>
<dbReference type="EMBL" id="HG810019">
    <property type="protein sequence ID" value="CDN37629.1"/>
    <property type="molecule type" value="Genomic_DNA"/>
</dbReference>
<evidence type="ECO:0000256" key="1">
    <source>
        <dbReference type="ARBA" id="ARBA00002151"/>
    </source>
</evidence>
<feature type="binding site" evidence="20">
    <location>
        <position position="96"/>
    </location>
    <ligand>
        <name>Zn(2+)</name>
        <dbReference type="ChEBI" id="CHEBI:29105"/>
        <note>catalytic</note>
    </ligand>
</feature>
<dbReference type="UniPathway" id="UPA00275">
    <property type="reaction ID" value="UER00401"/>
</dbReference>
<feature type="active site" description="Proton donor" evidence="18">
    <location>
        <position position="98"/>
    </location>
</feature>
<dbReference type="NCBIfam" id="TIGR00326">
    <property type="entry name" value="eubact_ribD"/>
    <property type="match status" value="1"/>
</dbReference>
<evidence type="ECO:0000256" key="15">
    <source>
        <dbReference type="ARBA" id="ARBA00023268"/>
    </source>
</evidence>
<feature type="binding site" evidence="20">
    <location>
        <position position="121"/>
    </location>
    <ligand>
        <name>Zn(2+)</name>
        <dbReference type="ChEBI" id="CHEBI:29105"/>
        <note>catalytic</note>
    </ligand>
</feature>
<dbReference type="InterPro" id="IPR016192">
    <property type="entry name" value="APOBEC/CMP_deaminase_Zn-bd"/>
</dbReference>
<evidence type="ECO:0000313" key="22">
    <source>
        <dbReference type="EMBL" id="CDN37629.1"/>
    </source>
</evidence>
<dbReference type="Pfam" id="PF00383">
    <property type="entry name" value="dCMP_cyt_deam_1"/>
    <property type="match status" value="1"/>
</dbReference>
<feature type="binding site" evidence="19">
    <location>
        <position position="214"/>
    </location>
    <ligand>
        <name>substrate</name>
    </ligand>
</feature>
<evidence type="ECO:0000256" key="19">
    <source>
        <dbReference type="PIRSR" id="PIRSR006769-2"/>
    </source>
</evidence>
<evidence type="ECO:0000259" key="21">
    <source>
        <dbReference type="PROSITE" id="PS51747"/>
    </source>
</evidence>
<evidence type="ECO:0000256" key="7">
    <source>
        <dbReference type="ARBA" id="ARBA00013173"/>
    </source>
</evidence>
<dbReference type="InterPro" id="IPR024072">
    <property type="entry name" value="DHFR-like_dom_sf"/>
</dbReference>